<evidence type="ECO:0000256" key="1">
    <source>
        <dbReference type="ARBA" id="ARBA00004533"/>
    </source>
</evidence>
<dbReference type="EMBL" id="JACIIU010000011">
    <property type="protein sequence ID" value="MBB6261753.1"/>
    <property type="molecule type" value="Genomic_DNA"/>
</dbReference>
<evidence type="ECO:0000313" key="7">
    <source>
        <dbReference type="Proteomes" id="UP000555393"/>
    </source>
</evidence>
<dbReference type="InterPro" id="IPR017911">
    <property type="entry name" value="MacB-like_ATP-bd"/>
</dbReference>
<dbReference type="GO" id="GO:0022857">
    <property type="term" value="F:transmembrane transporter activity"/>
    <property type="evidence" value="ECO:0007669"/>
    <property type="project" value="TreeGrafter"/>
</dbReference>
<dbReference type="SMART" id="SM00382">
    <property type="entry name" value="AAA"/>
    <property type="match status" value="1"/>
</dbReference>
<accession>A0A841LUG4</accession>
<gene>
    <name evidence="6" type="ORF">FHS77_002318</name>
</gene>
<organism evidence="6 7">
    <name type="scientific">Paenochrobactrum gallinarii</name>
    <dbReference type="NCBI Taxonomy" id="643673"/>
    <lineage>
        <taxon>Bacteria</taxon>
        <taxon>Pseudomonadati</taxon>
        <taxon>Pseudomonadota</taxon>
        <taxon>Alphaproteobacteria</taxon>
        <taxon>Hyphomicrobiales</taxon>
        <taxon>Brucellaceae</taxon>
        <taxon>Paenochrobactrum</taxon>
    </lineage>
</organism>
<dbReference type="AlphaFoldDB" id="A0A841LUG4"/>
<dbReference type="Gene3D" id="3.40.50.300">
    <property type="entry name" value="P-loop containing nucleotide triphosphate hydrolases"/>
    <property type="match status" value="1"/>
</dbReference>
<keyword evidence="2" id="KW-0813">Transport</keyword>
<evidence type="ECO:0000256" key="2">
    <source>
        <dbReference type="ARBA" id="ARBA00022448"/>
    </source>
</evidence>
<keyword evidence="4 6" id="KW-0067">ATP-binding</keyword>
<dbReference type="PANTHER" id="PTHR24220">
    <property type="entry name" value="IMPORT ATP-BINDING PROTEIN"/>
    <property type="match status" value="1"/>
</dbReference>
<comment type="subcellular location">
    <subcellularLocation>
        <location evidence="1">Cell inner membrane</location>
    </subcellularLocation>
</comment>
<dbReference type="GO" id="GO:0005886">
    <property type="term" value="C:plasma membrane"/>
    <property type="evidence" value="ECO:0007669"/>
    <property type="project" value="UniProtKB-SubCell"/>
</dbReference>
<dbReference type="PANTHER" id="PTHR24220:SF659">
    <property type="entry name" value="TRANSPORTER, PUTATIVE-RELATED"/>
    <property type="match status" value="1"/>
</dbReference>
<name>A0A841LUG4_9HYPH</name>
<keyword evidence="3" id="KW-0547">Nucleotide-binding</keyword>
<dbReference type="GO" id="GO:0005524">
    <property type="term" value="F:ATP binding"/>
    <property type="evidence" value="ECO:0007669"/>
    <property type="project" value="UniProtKB-KW"/>
</dbReference>
<dbReference type="CDD" id="cd03255">
    <property type="entry name" value="ABC_MJ0796_LolCDE_FtsE"/>
    <property type="match status" value="1"/>
</dbReference>
<evidence type="ECO:0000256" key="3">
    <source>
        <dbReference type="ARBA" id="ARBA00022741"/>
    </source>
</evidence>
<dbReference type="InterPro" id="IPR015854">
    <property type="entry name" value="ABC_transpr_LolD-like"/>
</dbReference>
<dbReference type="PROSITE" id="PS50893">
    <property type="entry name" value="ABC_TRANSPORTER_2"/>
    <property type="match status" value="1"/>
</dbReference>
<keyword evidence="7" id="KW-1185">Reference proteome</keyword>
<dbReference type="Proteomes" id="UP000555393">
    <property type="component" value="Unassembled WGS sequence"/>
</dbReference>
<dbReference type="SUPFAM" id="SSF52540">
    <property type="entry name" value="P-loop containing nucleoside triphosphate hydrolases"/>
    <property type="match status" value="1"/>
</dbReference>
<dbReference type="InterPro" id="IPR003439">
    <property type="entry name" value="ABC_transporter-like_ATP-bd"/>
</dbReference>
<comment type="caution">
    <text evidence="6">The sequence shown here is derived from an EMBL/GenBank/DDBJ whole genome shotgun (WGS) entry which is preliminary data.</text>
</comment>
<dbReference type="InterPro" id="IPR027417">
    <property type="entry name" value="P-loop_NTPase"/>
</dbReference>
<dbReference type="RefSeq" id="WP_184223375.1">
    <property type="nucleotide sequence ID" value="NZ_JACIIU010000011.1"/>
</dbReference>
<feature type="domain" description="ABC transporter" evidence="5">
    <location>
        <begin position="3"/>
        <end position="221"/>
    </location>
</feature>
<evidence type="ECO:0000256" key="4">
    <source>
        <dbReference type="ARBA" id="ARBA00022840"/>
    </source>
</evidence>
<sequence length="221" mass="23792">MQLVLENISVNFKGLSGPALQIDHLNIANGAVVGLTGASGSGKSTFINIISGLARPQKGVVRWGEQVINQLSETAADRWRGQHIGLIMQDFYLFDGLSALENILLPLRLAGGADKQAAMRAHELLERVGLKRPDQSVQLMSRGEMQRVAIARALLRKPAIIIADEPTASLDKENGASVGSLILELAMQEKCTTIIASHDDRLTSRLARIINLSAGRIVADV</sequence>
<reference evidence="6 7" key="1">
    <citation type="submission" date="2020-08" db="EMBL/GenBank/DDBJ databases">
        <title>Genomic Encyclopedia of Type Strains, Phase IV (KMG-IV): sequencing the most valuable type-strain genomes for metagenomic binning, comparative biology and taxonomic classification.</title>
        <authorList>
            <person name="Goeker M."/>
        </authorList>
    </citation>
    <scope>NUCLEOTIDE SEQUENCE [LARGE SCALE GENOMIC DNA]</scope>
    <source>
        <strain evidence="6 7">DSM 22336</strain>
    </source>
</reference>
<protein>
    <submittedName>
        <fullName evidence="6">Putative ABC transport system ATP-binding protein</fullName>
    </submittedName>
</protein>
<proteinExistence type="predicted"/>
<evidence type="ECO:0000313" key="6">
    <source>
        <dbReference type="EMBL" id="MBB6261753.1"/>
    </source>
</evidence>
<dbReference type="InterPro" id="IPR003593">
    <property type="entry name" value="AAA+_ATPase"/>
</dbReference>
<dbReference type="GO" id="GO:0016887">
    <property type="term" value="F:ATP hydrolysis activity"/>
    <property type="evidence" value="ECO:0007669"/>
    <property type="project" value="InterPro"/>
</dbReference>
<evidence type="ECO:0000259" key="5">
    <source>
        <dbReference type="PROSITE" id="PS50893"/>
    </source>
</evidence>
<dbReference type="Pfam" id="PF00005">
    <property type="entry name" value="ABC_tran"/>
    <property type="match status" value="1"/>
</dbReference>